<dbReference type="Proteomes" id="UP000245934">
    <property type="component" value="Unassembled WGS sequence"/>
</dbReference>
<evidence type="ECO:0000313" key="2">
    <source>
        <dbReference type="Proteomes" id="UP000245934"/>
    </source>
</evidence>
<dbReference type="GeneID" id="97610579"/>
<evidence type="ECO:0000313" key="1">
    <source>
        <dbReference type="EMBL" id="PWR74811.1"/>
    </source>
</evidence>
<organism evidence="1 2">
    <name type="scientific">Methanospirillum stamsii</name>
    <dbReference type="NCBI Taxonomy" id="1277351"/>
    <lineage>
        <taxon>Archaea</taxon>
        <taxon>Methanobacteriati</taxon>
        <taxon>Methanobacteriota</taxon>
        <taxon>Stenosarchaea group</taxon>
        <taxon>Methanomicrobia</taxon>
        <taxon>Methanomicrobiales</taxon>
        <taxon>Methanospirillaceae</taxon>
        <taxon>Methanospirillum</taxon>
    </lineage>
</organism>
<gene>
    <name evidence="1" type="ORF">DLD82_07905</name>
</gene>
<dbReference type="AlphaFoldDB" id="A0A2V2NGS2"/>
<dbReference type="RefSeq" id="WP_109940574.1">
    <property type="nucleotide sequence ID" value="NZ_CP176366.1"/>
</dbReference>
<sequence length="190" mass="20504">MNSRLLAHTCNILKREKKQKLSFDTGTGTFTKGLMVSGATSKATAVIDKVSGSTSGYLVLKNVTGTFQNDEALTDTGTGAAVANGVCSDYQNSYGEYEYYWPIDQSSVDCRFYYAGNKGQGKTRVIHETGQMIDLPLSVILPGTVTVASAEYRIDGTSGPFQEVYSIETCYSVSGRSAVDHYEAVLKAVQ</sequence>
<comment type="caution">
    <text evidence="1">The sequence shown here is derived from an EMBL/GenBank/DDBJ whole genome shotgun (WGS) entry which is preliminary data.</text>
</comment>
<accession>A0A2V2NGS2</accession>
<name>A0A2V2NGS2_9EURY</name>
<proteinExistence type="predicted"/>
<dbReference type="EMBL" id="QGMZ01000015">
    <property type="protein sequence ID" value="PWR74811.1"/>
    <property type="molecule type" value="Genomic_DNA"/>
</dbReference>
<reference evidence="1 2" key="1">
    <citation type="submission" date="2018-05" db="EMBL/GenBank/DDBJ databases">
        <title>Draft genome of Methanospirillum stamsii Pt1.</title>
        <authorList>
            <person name="Dueholm M.S."/>
            <person name="Nielsen P.H."/>
            <person name="Bakmann L.F."/>
            <person name="Otzen D.E."/>
        </authorList>
    </citation>
    <scope>NUCLEOTIDE SEQUENCE [LARGE SCALE GENOMIC DNA]</scope>
    <source>
        <strain evidence="1 2">Pt1</strain>
    </source>
</reference>
<keyword evidence="2" id="KW-1185">Reference proteome</keyword>
<protein>
    <submittedName>
        <fullName evidence="1">Uncharacterized protein</fullName>
    </submittedName>
</protein>